<organism evidence="1">
    <name type="scientific">Phallusia mammillata</name>
    <dbReference type="NCBI Taxonomy" id="59560"/>
    <lineage>
        <taxon>Eukaryota</taxon>
        <taxon>Metazoa</taxon>
        <taxon>Chordata</taxon>
        <taxon>Tunicata</taxon>
        <taxon>Ascidiacea</taxon>
        <taxon>Phlebobranchia</taxon>
        <taxon>Ascidiidae</taxon>
        <taxon>Phallusia</taxon>
    </lineage>
</organism>
<accession>A0A6F9DBD7</accession>
<dbReference type="AlphaFoldDB" id="A0A6F9DBD7"/>
<sequence>MMKQRLSKRSTRSCVETHLTHITIGCEEAFFDSIKKDMKHQHRSKQEVENIHKHAVQEAIQIFDNERKGGDANQINKHHDNLLKSLKNRDFMFYCYNDYLEAGVRDLYVHLLEECVEHARNLTMSYATTGITPIHKEAALTMFENKSLQHPLDLDIRNEFRNTLADLFKNKTDIDDLLCDLKKESENQTAKKAQNAILWQICKEMHQLLRGRGANDSHIKNVESEGIALFVTELENINPSAVLRPNKSDFEKVIGVQMSNWEKINKFHTKVFPNLTLFNELWRQLCKKIAYYLTKWHSKTVIVERPESWGTPV</sequence>
<name>A0A6F9DBD7_9ASCI</name>
<reference evidence="1" key="1">
    <citation type="submission" date="2020-04" db="EMBL/GenBank/DDBJ databases">
        <authorList>
            <person name="Neveu A P."/>
        </authorList>
    </citation>
    <scope>NUCLEOTIDE SEQUENCE</scope>
    <source>
        <tissue evidence="1">Whole embryo</tissue>
    </source>
</reference>
<protein>
    <submittedName>
        <fullName evidence="1">DET1 homolog</fullName>
    </submittedName>
</protein>
<proteinExistence type="evidence at transcript level"/>
<dbReference type="InterPro" id="IPR036248">
    <property type="entry name" value="Clostridium_toxin_transloc"/>
</dbReference>
<dbReference type="EMBL" id="LR784464">
    <property type="protein sequence ID" value="CAB3237466.1"/>
    <property type="molecule type" value="mRNA"/>
</dbReference>
<dbReference type="SUPFAM" id="SSF58091">
    <property type="entry name" value="Clostridium neurotoxins, 'coiled-coil' domain"/>
    <property type="match status" value="1"/>
</dbReference>
<gene>
    <name evidence="1" type="primary">Det1-001</name>
</gene>
<evidence type="ECO:0000313" key="1">
    <source>
        <dbReference type="EMBL" id="CAB3237466.1"/>
    </source>
</evidence>